<keyword evidence="3" id="KW-0963">Cytoplasm</keyword>
<dbReference type="RefSeq" id="WP_126760672.1">
    <property type="nucleotide sequence ID" value="NZ_BKBT01000017.1"/>
</dbReference>
<keyword evidence="5" id="KW-0808">Transferase</keyword>
<dbReference type="InterPro" id="IPR051471">
    <property type="entry name" value="Bacterial_PTS_sugar_comp"/>
</dbReference>
<keyword evidence="6" id="KW-0598">Phosphotransferase system</keyword>
<dbReference type="SUPFAM" id="SSF53062">
    <property type="entry name" value="PTS system fructose IIA component-like"/>
    <property type="match status" value="1"/>
</dbReference>
<dbReference type="PANTHER" id="PTHR33799:SF1">
    <property type="entry name" value="PTS SYSTEM MANNOSE-SPECIFIC EIIAB COMPONENT-RELATED"/>
    <property type="match status" value="1"/>
</dbReference>
<dbReference type="Gene3D" id="3.40.50.510">
    <property type="entry name" value="Phosphotransferase system, mannose-type IIA component"/>
    <property type="match status" value="1"/>
</dbReference>
<evidence type="ECO:0000256" key="1">
    <source>
        <dbReference type="ARBA" id="ARBA00004496"/>
    </source>
</evidence>
<dbReference type="GO" id="GO:0016301">
    <property type="term" value="F:kinase activity"/>
    <property type="evidence" value="ECO:0007669"/>
    <property type="project" value="UniProtKB-KW"/>
</dbReference>
<evidence type="ECO:0000313" key="10">
    <source>
        <dbReference type="Proteomes" id="UP001179600"/>
    </source>
</evidence>
<sequence length="129" mass="14188">MSVLILSSHGRFCEALKESVEMIFGPQEKIVTLPFLEEEGEAEFLAKFEVIKNAHPEEELVAFADLFGGTPCNQLSKLVMTGESLSLYSGMNMPMVISFLNAQLTGQDFNGVTDAQDGIKFVNDLLPKL</sequence>
<evidence type="ECO:0000256" key="6">
    <source>
        <dbReference type="ARBA" id="ARBA00022683"/>
    </source>
</evidence>
<comment type="subcellular location">
    <subcellularLocation>
        <location evidence="1">Cytoplasm</location>
    </subcellularLocation>
</comment>
<dbReference type="Pfam" id="PF03610">
    <property type="entry name" value="EIIA-man"/>
    <property type="match status" value="1"/>
</dbReference>
<evidence type="ECO:0000256" key="4">
    <source>
        <dbReference type="ARBA" id="ARBA00022597"/>
    </source>
</evidence>
<dbReference type="GO" id="GO:0016020">
    <property type="term" value="C:membrane"/>
    <property type="evidence" value="ECO:0007669"/>
    <property type="project" value="InterPro"/>
</dbReference>
<dbReference type="PANTHER" id="PTHR33799">
    <property type="entry name" value="PTS PERMEASE-RELATED-RELATED"/>
    <property type="match status" value="1"/>
</dbReference>
<reference evidence="9" key="1">
    <citation type="submission" date="2023-01" db="EMBL/GenBank/DDBJ databases">
        <title>Oxazolidinone resistance genes in florfenicol resistant enterococci from beef cattle and veal calves at slaughter.</title>
        <authorList>
            <person name="Biggel M."/>
        </authorList>
    </citation>
    <scope>NUCLEOTIDE SEQUENCE</scope>
    <source>
        <strain evidence="9">K204-1</strain>
    </source>
</reference>
<name>A0AAE9XIE2_9ENTE</name>
<keyword evidence="7" id="KW-0418">Kinase</keyword>
<proteinExistence type="predicted"/>
<gene>
    <name evidence="9" type="ORF">PML95_09475</name>
</gene>
<evidence type="ECO:0000313" key="9">
    <source>
        <dbReference type="EMBL" id="WCG22605.1"/>
    </source>
</evidence>
<dbReference type="InterPro" id="IPR033887">
    <property type="entry name" value="PTS_IIA_man"/>
</dbReference>
<keyword evidence="4 9" id="KW-0762">Sugar transport</keyword>
<dbReference type="GO" id="GO:0009401">
    <property type="term" value="P:phosphoenolpyruvate-dependent sugar phosphotransferase system"/>
    <property type="evidence" value="ECO:0007669"/>
    <property type="project" value="UniProtKB-KW"/>
</dbReference>
<dbReference type="AlphaFoldDB" id="A0AAE9XIE2"/>
<dbReference type="Proteomes" id="UP001179600">
    <property type="component" value="Chromosome"/>
</dbReference>
<evidence type="ECO:0000259" key="8">
    <source>
        <dbReference type="PROSITE" id="PS51096"/>
    </source>
</evidence>
<feature type="domain" description="PTS EIIA type-4" evidence="8">
    <location>
        <begin position="1"/>
        <end position="129"/>
    </location>
</feature>
<organism evidence="9 10">
    <name type="scientific">Vagococcus lutrae</name>
    <dbReference type="NCBI Taxonomy" id="81947"/>
    <lineage>
        <taxon>Bacteria</taxon>
        <taxon>Bacillati</taxon>
        <taxon>Bacillota</taxon>
        <taxon>Bacilli</taxon>
        <taxon>Lactobacillales</taxon>
        <taxon>Enterococcaceae</taxon>
        <taxon>Vagococcus</taxon>
    </lineage>
</organism>
<keyword evidence="2" id="KW-0813">Transport</keyword>
<dbReference type="EMBL" id="CP116507">
    <property type="protein sequence ID" value="WCG22605.1"/>
    <property type="molecule type" value="Genomic_DNA"/>
</dbReference>
<evidence type="ECO:0000256" key="2">
    <source>
        <dbReference type="ARBA" id="ARBA00022448"/>
    </source>
</evidence>
<evidence type="ECO:0000256" key="3">
    <source>
        <dbReference type="ARBA" id="ARBA00022490"/>
    </source>
</evidence>
<dbReference type="CDD" id="cd00006">
    <property type="entry name" value="PTS_IIA_man"/>
    <property type="match status" value="1"/>
</dbReference>
<evidence type="ECO:0000256" key="5">
    <source>
        <dbReference type="ARBA" id="ARBA00022679"/>
    </source>
</evidence>
<dbReference type="GO" id="GO:0005737">
    <property type="term" value="C:cytoplasm"/>
    <property type="evidence" value="ECO:0007669"/>
    <property type="project" value="UniProtKB-SubCell"/>
</dbReference>
<dbReference type="InterPro" id="IPR004701">
    <property type="entry name" value="PTS_EIIA_man-typ"/>
</dbReference>
<dbReference type="InterPro" id="IPR036662">
    <property type="entry name" value="PTS_EIIA_man-typ_sf"/>
</dbReference>
<accession>A0AAE9XIE2</accession>
<evidence type="ECO:0000256" key="7">
    <source>
        <dbReference type="ARBA" id="ARBA00022777"/>
    </source>
</evidence>
<protein>
    <submittedName>
        <fullName evidence="9">PTS sugar transporter subunit IIA</fullName>
    </submittedName>
</protein>
<dbReference type="PROSITE" id="PS51096">
    <property type="entry name" value="PTS_EIIA_TYPE_4"/>
    <property type="match status" value="1"/>
</dbReference>